<protein>
    <submittedName>
        <fullName evidence="1">Uncharacterized protein</fullName>
    </submittedName>
</protein>
<dbReference type="EMBL" id="BPLR01011222">
    <property type="protein sequence ID" value="GIY45017.1"/>
    <property type="molecule type" value="Genomic_DNA"/>
</dbReference>
<name>A0AAV4TJB9_CAEEX</name>
<evidence type="ECO:0000313" key="1">
    <source>
        <dbReference type="EMBL" id="GIY45017.1"/>
    </source>
</evidence>
<dbReference type="Proteomes" id="UP001054945">
    <property type="component" value="Unassembled WGS sequence"/>
</dbReference>
<dbReference type="AlphaFoldDB" id="A0AAV4TJB9"/>
<organism evidence="1 2">
    <name type="scientific">Caerostris extrusa</name>
    <name type="common">Bark spider</name>
    <name type="synonym">Caerostris bankana</name>
    <dbReference type="NCBI Taxonomy" id="172846"/>
    <lineage>
        <taxon>Eukaryota</taxon>
        <taxon>Metazoa</taxon>
        <taxon>Ecdysozoa</taxon>
        <taxon>Arthropoda</taxon>
        <taxon>Chelicerata</taxon>
        <taxon>Arachnida</taxon>
        <taxon>Araneae</taxon>
        <taxon>Araneomorphae</taxon>
        <taxon>Entelegynae</taxon>
        <taxon>Araneoidea</taxon>
        <taxon>Araneidae</taxon>
        <taxon>Caerostris</taxon>
    </lineage>
</organism>
<comment type="caution">
    <text evidence="1">The sequence shown here is derived from an EMBL/GenBank/DDBJ whole genome shotgun (WGS) entry which is preliminary data.</text>
</comment>
<accession>A0AAV4TJB9</accession>
<evidence type="ECO:0000313" key="2">
    <source>
        <dbReference type="Proteomes" id="UP001054945"/>
    </source>
</evidence>
<proteinExistence type="predicted"/>
<sequence>MCVKIFPSPWNAERQKKSKNGGVFCCRYLEILNGRSAVPETEACVASPFIFQLAALRLSMGRWGKIALALQLGDDGSPFSYWWPDGQLASALTFGTTVFRFESGRQHRCL</sequence>
<reference evidence="1 2" key="1">
    <citation type="submission" date="2021-06" db="EMBL/GenBank/DDBJ databases">
        <title>Caerostris extrusa draft genome.</title>
        <authorList>
            <person name="Kono N."/>
            <person name="Arakawa K."/>
        </authorList>
    </citation>
    <scope>NUCLEOTIDE SEQUENCE [LARGE SCALE GENOMIC DNA]</scope>
</reference>
<keyword evidence="2" id="KW-1185">Reference proteome</keyword>
<gene>
    <name evidence="1" type="ORF">CEXT_453781</name>
</gene>